<gene>
    <name evidence="1" type="ORF">L202_07482</name>
    <name evidence="2" type="ORF">L202_07483</name>
</gene>
<keyword evidence="3" id="KW-1185">Reference proteome</keyword>
<dbReference type="GeneID" id="30158792"/>
<comment type="caution">
    <text evidence="1">The sequence shown here is derived from an EMBL/GenBank/DDBJ whole genome shotgun (WGS) entry which is preliminary data.</text>
</comment>
<dbReference type="EMBL" id="AWGJ01000012">
    <property type="protein sequence ID" value="ODN73989.1"/>
    <property type="molecule type" value="Genomic_DNA"/>
</dbReference>
<evidence type="ECO:0000313" key="2">
    <source>
        <dbReference type="EMBL" id="ODN73990.1"/>
    </source>
</evidence>
<evidence type="ECO:0000313" key="1">
    <source>
        <dbReference type="EMBL" id="ODN73989.1"/>
    </source>
</evidence>
<organism evidence="1 3">
    <name type="scientific">Cryptococcus amylolentus CBS 6039</name>
    <dbReference type="NCBI Taxonomy" id="1295533"/>
    <lineage>
        <taxon>Eukaryota</taxon>
        <taxon>Fungi</taxon>
        <taxon>Dikarya</taxon>
        <taxon>Basidiomycota</taxon>
        <taxon>Agaricomycotina</taxon>
        <taxon>Tremellomycetes</taxon>
        <taxon>Tremellales</taxon>
        <taxon>Cryptococcaceae</taxon>
        <taxon>Cryptococcus</taxon>
    </lineage>
</organism>
<accession>A0A1E3HCC3</accession>
<dbReference type="EMBL" id="AWGJ01000012">
    <property type="protein sequence ID" value="ODN73990.1"/>
    <property type="molecule type" value="Genomic_DNA"/>
</dbReference>
<evidence type="ECO:0000313" key="3">
    <source>
        <dbReference type="Proteomes" id="UP000094065"/>
    </source>
</evidence>
<reference evidence="1 3" key="1">
    <citation type="submission" date="2016-06" db="EMBL/GenBank/DDBJ databases">
        <title>Evolution of pathogenesis and genome organization in the Tremellales.</title>
        <authorList>
            <person name="Cuomo C."/>
            <person name="Litvintseva A."/>
            <person name="Heitman J."/>
            <person name="Chen Y."/>
            <person name="Sun S."/>
            <person name="Springer D."/>
            <person name="Dromer F."/>
            <person name="Young S."/>
            <person name="Zeng Q."/>
            <person name="Chapman S."/>
            <person name="Gujja S."/>
            <person name="Saif S."/>
            <person name="Birren B."/>
        </authorList>
    </citation>
    <scope>NUCLEOTIDE SEQUENCE [LARGE SCALE GENOMIC DNA]</scope>
    <source>
        <strain evidence="1 3">CBS 6039</strain>
    </source>
</reference>
<proteinExistence type="predicted"/>
<dbReference type="GeneID" id="30158791"/>
<dbReference type="OrthoDB" id="2558413at2759"/>
<dbReference type="RefSeq" id="XP_018989852.1">
    <property type="nucleotide sequence ID" value="XM_019142209.1"/>
</dbReference>
<dbReference type="RefSeq" id="XP_018989851.1">
    <property type="nucleotide sequence ID" value="XM_019142208.1"/>
</dbReference>
<dbReference type="AlphaFoldDB" id="A0A1E3HCC3"/>
<protein>
    <submittedName>
        <fullName evidence="1">Uncharacterized protein</fullName>
    </submittedName>
</protein>
<name>A0A1E3HCC3_9TREE</name>
<dbReference type="Proteomes" id="UP000094065">
    <property type="component" value="Unassembled WGS sequence"/>
</dbReference>
<sequence>MSSCSGNPANCGFCGTTQADCAKTEVQGCTTKSADCTVCNGHGCAAVQCTGNTATCPTCKDSFSSCRKAQFSATEGIEPARRPAPSA</sequence>